<feature type="region of interest" description="Disordered" evidence="1">
    <location>
        <begin position="23"/>
        <end position="74"/>
    </location>
</feature>
<proteinExistence type="predicted"/>
<dbReference type="KEGG" id="siw:GH266_05640"/>
<dbReference type="OrthoDB" id="7868125at2"/>
<dbReference type="RefSeq" id="WP_158193021.1">
    <property type="nucleotide sequence ID" value="NZ_CP046908.1"/>
</dbReference>
<accession>A0A857C4S1</accession>
<dbReference type="AlphaFoldDB" id="A0A857C4S1"/>
<protein>
    <submittedName>
        <fullName evidence="2">Uncharacterized protein</fullName>
    </submittedName>
</protein>
<dbReference type="Proteomes" id="UP000435648">
    <property type="component" value="Chromosome"/>
</dbReference>
<name>A0A857C4S1_9HYPH</name>
<sequence length="74" mass="7790">MAKTPDPFSLDALDGVARRASETVRRHAADTKGTLPVLRDGRVVEIDPSSAPPSAAKRGGERASVKKLKLPNVG</sequence>
<feature type="compositionally biased region" description="Basic residues" evidence="1">
    <location>
        <begin position="65"/>
        <end position="74"/>
    </location>
</feature>
<evidence type="ECO:0000313" key="2">
    <source>
        <dbReference type="EMBL" id="QGZ34036.1"/>
    </source>
</evidence>
<organism evidence="2 3">
    <name type="scientific">Stappia indica</name>
    <dbReference type="NCBI Taxonomy" id="538381"/>
    <lineage>
        <taxon>Bacteria</taxon>
        <taxon>Pseudomonadati</taxon>
        <taxon>Pseudomonadota</taxon>
        <taxon>Alphaproteobacteria</taxon>
        <taxon>Hyphomicrobiales</taxon>
        <taxon>Stappiaceae</taxon>
        <taxon>Stappia</taxon>
    </lineage>
</organism>
<reference evidence="2 3" key="1">
    <citation type="submission" date="2019-12" db="EMBL/GenBank/DDBJ databases">
        <title>The genome of Stappia indica PHM037.</title>
        <authorList>
            <person name="Kacar D."/>
            <person name="Galan B."/>
            <person name="Canedo L."/>
            <person name="Rodriguez P."/>
            <person name="de la Calle F."/>
            <person name="Garcia J.L."/>
        </authorList>
    </citation>
    <scope>NUCLEOTIDE SEQUENCE [LARGE SCALE GENOMIC DNA]</scope>
    <source>
        <strain evidence="2 3">PHM037</strain>
    </source>
</reference>
<dbReference type="EMBL" id="CP046908">
    <property type="protein sequence ID" value="QGZ34036.1"/>
    <property type="molecule type" value="Genomic_DNA"/>
</dbReference>
<gene>
    <name evidence="2" type="ORF">GH266_05640</name>
</gene>
<evidence type="ECO:0000256" key="1">
    <source>
        <dbReference type="SAM" id="MobiDB-lite"/>
    </source>
</evidence>
<evidence type="ECO:0000313" key="3">
    <source>
        <dbReference type="Proteomes" id="UP000435648"/>
    </source>
</evidence>